<evidence type="ECO:0000313" key="3">
    <source>
        <dbReference type="EMBL" id="OHB03284.1"/>
    </source>
</evidence>
<dbReference type="InterPro" id="IPR043993">
    <property type="entry name" value="T4SS_pilin"/>
</dbReference>
<protein>
    <submittedName>
        <fullName evidence="3">Uncharacterized protein</fullName>
    </submittedName>
</protein>
<gene>
    <name evidence="3" type="ORF">A2920_00210</name>
</gene>
<dbReference type="EMBL" id="MHWD01000024">
    <property type="protein sequence ID" value="OHB03284.1"/>
    <property type="molecule type" value="Genomic_DNA"/>
</dbReference>
<keyword evidence="2" id="KW-0732">Signal</keyword>
<feature type="signal peptide" evidence="2">
    <location>
        <begin position="1"/>
        <end position="18"/>
    </location>
</feature>
<feature type="transmembrane region" description="Helical" evidence="1">
    <location>
        <begin position="34"/>
        <end position="60"/>
    </location>
</feature>
<comment type="caution">
    <text evidence="3">The sequence shown here is derived from an EMBL/GenBank/DDBJ whole genome shotgun (WGS) entry which is preliminary data.</text>
</comment>
<feature type="transmembrane region" description="Helical" evidence="1">
    <location>
        <begin position="72"/>
        <end position="93"/>
    </location>
</feature>
<dbReference type="Pfam" id="PF18895">
    <property type="entry name" value="T4SS_pilin"/>
    <property type="match status" value="1"/>
</dbReference>
<dbReference type="AlphaFoldDB" id="A0A1G2U1C1"/>
<keyword evidence="1" id="KW-0812">Transmembrane</keyword>
<feature type="chain" id="PRO_5009584659" evidence="2">
    <location>
        <begin position="19"/>
        <end position="126"/>
    </location>
</feature>
<evidence type="ECO:0000256" key="1">
    <source>
        <dbReference type="SAM" id="Phobius"/>
    </source>
</evidence>
<dbReference type="Proteomes" id="UP000179283">
    <property type="component" value="Unassembled WGS sequence"/>
</dbReference>
<sequence>MKILSFFVISLIPYSAFAASGNLNSLIVEVGNIIEILIPIAAALALLVFFFGIAKFMLAGGDEEKMKAGKRLLVWGVVALFVISTLWGIITVLQTMTGTGNIRQIQSNFGGTIWNTPISPTLPPPP</sequence>
<organism evidence="3 4">
    <name type="scientific">Candidatus Zambryskibacteria bacterium RIFCSPLOWO2_01_FULL_43_17</name>
    <dbReference type="NCBI Taxonomy" id="1802760"/>
    <lineage>
        <taxon>Bacteria</taxon>
        <taxon>Candidatus Zambryskiibacteriota</taxon>
    </lineage>
</organism>
<keyword evidence="1" id="KW-1133">Transmembrane helix</keyword>
<name>A0A1G2U1C1_9BACT</name>
<accession>A0A1G2U1C1</accession>
<evidence type="ECO:0000256" key="2">
    <source>
        <dbReference type="SAM" id="SignalP"/>
    </source>
</evidence>
<reference evidence="3 4" key="1">
    <citation type="journal article" date="2016" name="Nat. Commun.">
        <title>Thousands of microbial genomes shed light on interconnected biogeochemical processes in an aquifer system.</title>
        <authorList>
            <person name="Anantharaman K."/>
            <person name="Brown C.T."/>
            <person name="Hug L.A."/>
            <person name="Sharon I."/>
            <person name="Castelle C.J."/>
            <person name="Probst A.J."/>
            <person name="Thomas B.C."/>
            <person name="Singh A."/>
            <person name="Wilkins M.J."/>
            <person name="Karaoz U."/>
            <person name="Brodie E.L."/>
            <person name="Williams K.H."/>
            <person name="Hubbard S.S."/>
            <person name="Banfield J.F."/>
        </authorList>
    </citation>
    <scope>NUCLEOTIDE SEQUENCE [LARGE SCALE GENOMIC DNA]</scope>
</reference>
<keyword evidence="1" id="KW-0472">Membrane</keyword>
<proteinExistence type="predicted"/>
<evidence type="ECO:0000313" key="4">
    <source>
        <dbReference type="Proteomes" id="UP000179283"/>
    </source>
</evidence>